<evidence type="ECO:0000256" key="13">
    <source>
        <dbReference type="PIRSR" id="PIRSR000445-4"/>
    </source>
</evidence>
<evidence type="ECO:0000259" key="17">
    <source>
        <dbReference type="Pfam" id="PF05201"/>
    </source>
</evidence>
<evidence type="ECO:0000256" key="11">
    <source>
        <dbReference type="PIRSR" id="PIRSR000445-2"/>
    </source>
</evidence>
<dbReference type="Proteomes" id="UP000886289">
    <property type="component" value="Unassembled WGS sequence"/>
</dbReference>
<comment type="subunit">
    <text evidence="9">Homodimer.</text>
</comment>
<dbReference type="InterPro" id="IPR006151">
    <property type="entry name" value="Shikm_DH/Glu-tRNA_Rdtase"/>
</dbReference>
<dbReference type="PIRSF" id="PIRSF000445">
    <property type="entry name" value="4pyrrol_synth_GluRdtase"/>
    <property type="match status" value="1"/>
</dbReference>
<dbReference type="GO" id="GO:0050661">
    <property type="term" value="F:NADP binding"/>
    <property type="evidence" value="ECO:0007669"/>
    <property type="project" value="InterPro"/>
</dbReference>
<evidence type="ECO:0000256" key="1">
    <source>
        <dbReference type="ARBA" id="ARBA00005059"/>
    </source>
</evidence>
<dbReference type="InterPro" id="IPR018214">
    <property type="entry name" value="GluRdtase_CS"/>
</dbReference>
<dbReference type="CDD" id="cd05213">
    <property type="entry name" value="NAD_bind_Glutamyl_tRNA_reduct"/>
    <property type="match status" value="1"/>
</dbReference>
<dbReference type="EC" id="1.2.1.70" evidence="3 9"/>
<dbReference type="Gene3D" id="3.30.460.30">
    <property type="entry name" value="Glutamyl-tRNA reductase, N-terminal domain"/>
    <property type="match status" value="1"/>
</dbReference>
<dbReference type="PANTHER" id="PTHR43013:SF1">
    <property type="entry name" value="GLUTAMYL-TRNA REDUCTASE"/>
    <property type="match status" value="1"/>
</dbReference>
<dbReference type="FunFam" id="3.40.50.720:FF:000031">
    <property type="entry name" value="Glutamyl-tRNA reductase"/>
    <property type="match status" value="1"/>
</dbReference>
<feature type="domain" description="Tetrapyrrole biosynthesis glutamyl-tRNA reductase dimerisation" evidence="15">
    <location>
        <begin position="323"/>
        <end position="422"/>
    </location>
</feature>
<feature type="binding site" evidence="9 11">
    <location>
        <begin position="117"/>
        <end position="119"/>
    </location>
    <ligand>
        <name>substrate</name>
    </ligand>
</feature>
<evidence type="ECO:0000256" key="10">
    <source>
        <dbReference type="PIRSR" id="PIRSR000445-1"/>
    </source>
</evidence>
<evidence type="ECO:0000256" key="7">
    <source>
        <dbReference type="ARBA" id="ARBA00047464"/>
    </source>
</evidence>
<dbReference type="PANTHER" id="PTHR43013">
    <property type="entry name" value="GLUTAMYL-TRNA REDUCTASE"/>
    <property type="match status" value="1"/>
</dbReference>
<evidence type="ECO:0000256" key="12">
    <source>
        <dbReference type="PIRSR" id="PIRSR000445-3"/>
    </source>
</evidence>
<dbReference type="InterPro" id="IPR015896">
    <property type="entry name" value="4pyrrol_synth_GluRdtase_dimer"/>
</dbReference>
<dbReference type="SUPFAM" id="SSF69742">
    <property type="entry name" value="Glutamyl tRNA-reductase catalytic, N-terminal domain"/>
    <property type="match status" value="1"/>
</dbReference>
<dbReference type="NCBIfam" id="TIGR01035">
    <property type="entry name" value="hemA"/>
    <property type="match status" value="1"/>
</dbReference>
<evidence type="ECO:0000259" key="16">
    <source>
        <dbReference type="Pfam" id="PF01488"/>
    </source>
</evidence>
<evidence type="ECO:0000256" key="9">
    <source>
        <dbReference type="HAMAP-Rule" id="MF_00087"/>
    </source>
</evidence>
<evidence type="ECO:0000259" key="15">
    <source>
        <dbReference type="Pfam" id="PF00745"/>
    </source>
</evidence>
<reference evidence="18" key="1">
    <citation type="journal article" date="2020" name="mSystems">
        <title>Genome- and Community-Level Interaction Insights into Carbon Utilization and Element Cycling Functions of Hydrothermarchaeota in Hydrothermal Sediment.</title>
        <authorList>
            <person name="Zhou Z."/>
            <person name="Liu Y."/>
            <person name="Xu W."/>
            <person name="Pan J."/>
            <person name="Luo Z.H."/>
            <person name="Li M."/>
        </authorList>
    </citation>
    <scope>NUCLEOTIDE SEQUENCE [LARGE SCALE GENOMIC DNA]</scope>
    <source>
        <strain evidence="18">HyVt-233</strain>
    </source>
</reference>
<comment type="similarity">
    <text evidence="2 9 14">Belongs to the glutamyl-tRNA reductase family.</text>
</comment>
<dbReference type="InterPro" id="IPR036453">
    <property type="entry name" value="GluRdtase_dimer_dom_sf"/>
</dbReference>
<feature type="binding site" evidence="9 11">
    <location>
        <position position="112"/>
    </location>
    <ligand>
        <name>substrate</name>
    </ligand>
</feature>
<dbReference type="Pfam" id="PF01488">
    <property type="entry name" value="Shikimate_DH"/>
    <property type="match status" value="1"/>
</dbReference>
<evidence type="ECO:0000256" key="3">
    <source>
        <dbReference type="ARBA" id="ARBA00012970"/>
    </source>
</evidence>
<evidence type="ECO:0000256" key="5">
    <source>
        <dbReference type="ARBA" id="ARBA00023002"/>
    </source>
</evidence>
<sequence length="434" mass="50165">MNAHNILLLGLNYRTAPIEIREKLSAAQHTDEILSQLIRLSGMKEVFFLSTCNRVEILFVTKNVPEVAVKIVKNFLSDYGKIPLSQLEKFLYVYSHINAVKHLFRVASSLDSMVLGEPQILGQIKDAYRLALKHRTAGPILNRLLHKAFSVAKRIRTETKLAHHAVSVSYAAVEMAKKIFGHLEGKRIMLIGAGEMAELAAQHLLNNGAKSLIVANRTLERAIELAERFHGQAISMEEIKDALKEVDIIISSTGAPHFIIHYEDIKQIMRERRHRPIFFIDIAVPRDIDPKINKLDNAYVYDIDDLQSVVEENRLKRQKEAIKAERIVEEETIKFQRWLETLEVVPTIIALKYKLETIRLKELNKTFNRLKHLSEEDKKAISIMTEAMIKKILHDPITFLKQKENRDKIDFYLDITRQLFNLDNIEEKHEYHKT</sequence>
<keyword evidence="5 9" id="KW-0560">Oxidoreductase</keyword>
<dbReference type="Pfam" id="PF05201">
    <property type="entry name" value="GlutR_N"/>
    <property type="match status" value="1"/>
</dbReference>
<proteinExistence type="inferred from homology"/>
<dbReference type="GO" id="GO:0008883">
    <property type="term" value="F:glutamyl-tRNA reductase activity"/>
    <property type="evidence" value="ECO:0007669"/>
    <property type="project" value="UniProtKB-UniRule"/>
</dbReference>
<evidence type="ECO:0000256" key="2">
    <source>
        <dbReference type="ARBA" id="ARBA00005916"/>
    </source>
</evidence>
<dbReference type="Pfam" id="PF00745">
    <property type="entry name" value="GlutR_dimer"/>
    <property type="match status" value="1"/>
</dbReference>
<protein>
    <recommendedName>
        <fullName evidence="8 9">Glutamyl-tRNA reductase</fullName>
        <shortName evidence="9">GluTR</shortName>
        <ecNumber evidence="3 9">1.2.1.70</ecNumber>
    </recommendedName>
</protein>
<comment type="caution">
    <text evidence="18">The sequence shown here is derived from an EMBL/GenBank/DDBJ whole genome shotgun (WGS) entry which is preliminary data.</text>
</comment>
<dbReference type="FunFam" id="3.30.460.30:FF:000001">
    <property type="entry name" value="Glutamyl-tRNA reductase"/>
    <property type="match status" value="1"/>
</dbReference>
<dbReference type="GO" id="GO:0019353">
    <property type="term" value="P:protoporphyrinogen IX biosynthetic process from glutamate"/>
    <property type="evidence" value="ECO:0007669"/>
    <property type="project" value="TreeGrafter"/>
</dbReference>
<evidence type="ECO:0000256" key="6">
    <source>
        <dbReference type="ARBA" id="ARBA00023244"/>
    </source>
</evidence>
<dbReference type="Gene3D" id="3.40.50.720">
    <property type="entry name" value="NAD(P)-binding Rossmann-like Domain"/>
    <property type="match status" value="1"/>
</dbReference>
<name>A0A7C0U1T4_DESA2</name>
<dbReference type="SUPFAM" id="SSF69075">
    <property type="entry name" value="Glutamyl tRNA-reductase dimerization domain"/>
    <property type="match status" value="1"/>
</dbReference>
<dbReference type="NCBIfam" id="NF000744">
    <property type="entry name" value="PRK00045.1-3"/>
    <property type="match status" value="1"/>
</dbReference>
<feature type="domain" description="Glutamyl-tRNA reductase N-terminal" evidence="17">
    <location>
        <begin position="9"/>
        <end position="159"/>
    </location>
</feature>
<comment type="domain">
    <text evidence="9">Possesses an unusual extended V-shaped dimeric structure with each monomer consisting of three distinct domains arranged along a curved 'spinal' alpha-helix. The N-terminal catalytic domain specifically recognizes the glutamate moiety of the substrate. The second domain is the NADPH-binding domain, and the third C-terminal domain is responsible for dimerization.</text>
</comment>
<comment type="pathway">
    <text evidence="1 9 14">Porphyrin-containing compound metabolism; protoporphyrin-IX biosynthesis; 5-aminolevulinate from L-glutamyl-tRNA(Glu): step 1/2.</text>
</comment>
<dbReference type="SUPFAM" id="SSF51735">
    <property type="entry name" value="NAD(P)-binding Rossmann-fold domains"/>
    <property type="match status" value="1"/>
</dbReference>
<dbReference type="InterPro" id="IPR000343">
    <property type="entry name" value="4pyrrol_synth_GluRdtase"/>
</dbReference>
<feature type="binding site" evidence="9 11">
    <location>
        <begin position="51"/>
        <end position="54"/>
    </location>
    <ligand>
        <name>substrate</name>
    </ligand>
</feature>
<keyword evidence="4 9" id="KW-0521">NADP</keyword>
<feature type="active site" description="Nucleophile" evidence="9 10">
    <location>
        <position position="52"/>
    </location>
</feature>
<feature type="domain" description="Quinate/shikimate 5-dehydrogenase/glutamyl-tRNA reductase" evidence="16">
    <location>
        <begin position="174"/>
        <end position="309"/>
    </location>
</feature>
<feature type="binding site" evidence="9 11">
    <location>
        <position position="123"/>
    </location>
    <ligand>
        <name>substrate</name>
    </ligand>
</feature>
<dbReference type="PROSITE" id="PS00747">
    <property type="entry name" value="GLUTR"/>
    <property type="match status" value="1"/>
</dbReference>
<evidence type="ECO:0000256" key="14">
    <source>
        <dbReference type="RuleBase" id="RU000584"/>
    </source>
</evidence>
<dbReference type="InterPro" id="IPR036343">
    <property type="entry name" value="GluRdtase_N_sf"/>
</dbReference>
<dbReference type="AlphaFoldDB" id="A0A7C0U1T4"/>
<feature type="site" description="Important for activity" evidence="9 13">
    <location>
        <position position="102"/>
    </location>
</feature>
<dbReference type="InterPro" id="IPR036291">
    <property type="entry name" value="NAD(P)-bd_dom_sf"/>
</dbReference>
<dbReference type="HAMAP" id="MF_00087">
    <property type="entry name" value="Glu_tRNA_reductase"/>
    <property type="match status" value="1"/>
</dbReference>
<comment type="miscellaneous">
    <text evidence="9">During catalysis, the active site Cys acts as a nucleophile attacking the alpha-carbonyl group of tRNA-bound glutamate with the formation of a thioester intermediate between enzyme and glutamate, and the concomitant release of tRNA(Glu). The thioester intermediate is finally reduced by direct hydride transfer from NADPH, to form the product GSA.</text>
</comment>
<feature type="binding site" evidence="9 12">
    <location>
        <begin position="192"/>
        <end position="197"/>
    </location>
    <ligand>
        <name>NADP(+)</name>
        <dbReference type="ChEBI" id="CHEBI:58349"/>
    </ligand>
</feature>
<evidence type="ECO:0000313" key="18">
    <source>
        <dbReference type="EMBL" id="HDD43495.1"/>
    </source>
</evidence>
<dbReference type="InterPro" id="IPR015895">
    <property type="entry name" value="4pyrrol_synth_GluRdtase_N"/>
</dbReference>
<dbReference type="EMBL" id="DRBS01000055">
    <property type="protein sequence ID" value="HDD43495.1"/>
    <property type="molecule type" value="Genomic_DNA"/>
</dbReference>
<evidence type="ECO:0000256" key="8">
    <source>
        <dbReference type="ARBA" id="ARBA00068659"/>
    </source>
</evidence>
<organism evidence="18">
    <name type="scientific">Desulfofervidus auxilii</name>
    <dbReference type="NCBI Taxonomy" id="1621989"/>
    <lineage>
        <taxon>Bacteria</taxon>
        <taxon>Pseudomonadati</taxon>
        <taxon>Thermodesulfobacteriota</taxon>
        <taxon>Candidatus Desulfofervidia</taxon>
        <taxon>Candidatus Desulfofervidales</taxon>
        <taxon>Candidatus Desulfofervidaceae</taxon>
        <taxon>Candidatus Desulfofervidus</taxon>
    </lineage>
</organism>
<evidence type="ECO:0000256" key="4">
    <source>
        <dbReference type="ARBA" id="ARBA00022857"/>
    </source>
</evidence>
<comment type="function">
    <text evidence="9">Catalyzes the NADPH-dependent reduction of glutamyl-tRNA(Glu) to glutamate 1-semialdehyde (GSA).</text>
</comment>
<keyword evidence="6 9" id="KW-0627">Porphyrin biosynthesis</keyword>
<dbReference type="UniPathway" id="UPA00251">
    <property type="reaction ID" value="UER00316"/>
</dbReference>
<accession>A0A7C0U1T4</accession>
<comment type="catalytic activity">
    <reaction evidence="7 9 14">
        <text>(S)-4-amino-5-oxopentanoate + tRNA(Glu) + NADP(+) = L-glutamyl-tRNA(Glu) + NADPH + H(+)</text>
        <dbReference type="Rhea" id="RHEA:12344"/>
        <dbReference type="Rhea" id="RHEA-COMP:9663"/>
        <dbReference type="Rhea" id="RHEA-COMP:9680"/>
        <dbReference type="ChEBI" id="CHEBI:15378"/>
        <dbReference type="ChEBI" id="CHEBI:57501"/>
        <dbReference type="ChEBI" id="CHEBI:57783"/>
        <dbReference type="ChEBI" id="CHEBI:58349"/>
        <dbReference type="ChEBI" id="CHEBI:78442"/>
        <dbReference type="ChEBI" id="CHEBI:78520"/>
        <dbReference type="EC" id="1.2.1.70"/>
    </reaction>
</comment>
<gene>
    <name evidence="9" type="primary">hemA</name>
    <name evidence="18" type="ORF">ENG63_01345</name>
</gene>